<sequence length="156" mass="17635">MKAYFFTGLEPSPCFPVVGLRHGNTAKVVLYLLFQLNLGIFLGQMLELGGHPLLAVMMLLNGAVFLAAYKRHIIQYGAFLIGFLAFFSLTVIDFSLPLHTTYTALFFLTATGCIYFLNKWGFTFYWITSLVFWFMLIIQLYYILACRSATAPICPA</sequence>
<feature type="transmembrane region" description="Helical" evidence="1">
    <location>
        <begin position="28"/>
        <end position="46"/>
    </location>
</feature>
<evidence type="ECO:0000256" key="1">
    <source>
        <dbReference type="SAM" id="Phobius"/>
    </source>
</evidence>
<name>A0A1J6WP82_9BACI</name>
<dbReference type="Proteomes" id="UP000182062">
    <property type="component" value="Unassembled WGS sequence"/>
</dbReference>
<feature type="transmembrane region" description="Helical" evidence="1">
    <location>
        <begin position="76"/>
        <end position="94"/>
    </location>
</feature>
<keyword evidence="1" id="KW-0472">Membrane</keyword>
<dbReference type="AlphaFoldDB" id="A0A1J6WP82"/>
<feature type="transmembrane region" description="Helical" evidence="1">
    <location>
        <begin position="124"/>
        <end position="144"/>
    </location>
</feature>
<proteinExistence type="predicted"/>
<dbReference type="OrthoDB" id="4868247at2"/>
<gene>
    <name evidence="2" type="ORF">BHE18_12485</name>
</gene>
<dbReference type="RefSeq" id="WP_071620291.1">
    <property type="nucleotide sequence ID" value="NZ_MINN01000139.1"/>
</dbReference>
<accession>A0A1J6WP82</accession>
<reference evidence="2 3" key="1">
    <citation type="submission" date="2016-09" db="EMBL/GenBank/DDBJ databases">
        <title>Bacillus aquimaris SAMM genome sequence reveals colonization and biosurfactant production capacities.</title>
        <authorList>
            <person name="Waghmode S.R."/>
            <person name="Suryavanshi M.V."/>
        </authorList>
    </citation>
    <scope>NUCLEOTIDE SEQUENCE [LARGE SCALE GENOMIC DNA]</scope>
    <source>
        <strain evidence="2 3">SAMM</strain>
    </source>
</reference>
<dbReference type="EMBL" id="MINN01000139">
    <property type="protein sequence ID" value="OIU67641.1"/>
    <property type="molecule type" value="Genomic_DNA"/>
</dbReference>
<evidence type="ECO:0000313" key="3">
    <source>
        <dbReference type="Proteomes" id="UP000182062"/>
    </source>
</evidence>
<comment type="caution">
    <text evidence="2">The sequence shown here is derived from an EMBL/GenBank/DDBJ whole genome shotgun (WGS) entry which is preliminary data.</text>
</comment>
<evidence type="ECO:0000313" key="2">
    <source>
        <dbReference type="EMBL" id="OIU67641.1"/>
    </source>
</evidence>
<keyword evidence="1" id="KW-0812">Transmembrane</keyword>
<protein>
    <submittedName>
        <fullName evidence="2">Uncharacterized protein</fullName>
    </submittedName>
</protein>
<feature type="transmembrane region" description="Helical" evidence="1">
    <location>
        <begin position="52"/>
        <end position="69"/>
    </location>
</feature>
<keyword evidence="1" id="KW-1133">Transmembrane helix</keyword>
<organism evidence="2 3">
    <name type="scientific">Rossellomorea aquimaris</name>
    <dbReference type="NCBI Taxonomy" id="189382"/>
    <lineage>
        <taxon>Bacteria</taxon>
        <taxon>Bacillati</taxon>
        <taxon>Bacillota</taxon>
        <taxon>Bacilli</taxon>
        <taxon>Bacillales</taxon>
        <taxon>Bacillaceae</taxon>
        <taxon>Rossellomorea</taxon>
    </lineage>
</organism>
<keyword evidence="3" id="KW-1185">Reference proteome</keyword>